<sequence>MQASVFLASRPPPAVQEELIERWSMDIGKAAEQRESRPAGQGHGMLRPSEIAAGVQCPRLCKERRLCQECGSTSDLARVT</sequence>
<feature type="compositionally biased region" description="Basic and acidic residues" evidence="1">
    <location>
        <begin position="26"/>
        <end position="37"/>
    </location>
</feature>
<organism evidence="2 3">
    <name type="scientific">Dunaliella salina</name>
    <name type="common">Green alga</name>
    <name type="synonym">Protococcus salinus</name>
    <dbReference type="NCBI Taxonomy" id="3046"/>
    <lineage>
        <taxon>Eukaryota</taxon>
        <taxon>Viridiplantae</taxon>
        <taxon>Chlorophyta</taxon>
        <taxon>core chlorophytes</taxon>
        <taxon>Chlorophyceae</taxon>
        <taxon>CS clade</taxon>
        <taxon>Chlamydomonadales</taxon>
        <taxon>Dunaliellaceae</taxon>
        <taxon>Dunaliella</taxon>
    </lineage>
</organism>
<name>A0ABQ7G7B4_DUNSA</name>
<dbReference type="EMBL" id="MU070038">
    <property type="protein sequence ID" value="KAF5830479.1"/>
    <property type="molecule type" value="Genomic_DNA"/>
</dbReference>
<feature type="region of interest" description="Disordered" evidence="1">
    <location>
        <begin position="26"/>
        <end position="47"/>
    </location>
</feature>
<evidence type="ECO:0008006" key="4">
    <source>
        <dbReference type="Google" id="ProtNLM"/>
    </source>
</evidence>
<dbReference type="Proteomes" id="UP000815325">
    <property type="component" value="Unassembled WGS sequence"/>
</dbReference>
<evidence type="ECO:0000313" key="2">
    <source>
        <dbReference type="EMBL" id="KAF5830479.1"/>
    </source>
</evidence>
<accession>A0ABQ7G7B4</accession>
<proteinExistence type="predicted"/>
<reference evidence="2" key="1">
    <citation type="submission" date="2017-08" db="EMBL/GenBank/DDBJ databases">
        <authorList>
            <person name="Polle J.E."/>
            <person name="Barry K."/>
            <person name="Cushman J."/>
            <person name="Schmutz J."/>
            <person name="Tran D."/>
            <person name="Hathwaick L.T."/>
            <person name="Yim W.C."/>
            <person name="Jenkins J."/>
            <person name="Mckie-Krisberg Z.M."/>
            <person name="Prochnik S."/>
            <person name="Lindquist E."/>
            <person name="Dockter R.B."/>
            <person name="Adam C."/>
            <person name="Molina H."/>
            <person name="Bunkerborg J."/>
            <person name="Jin E."/>
            <person name="Buchheim M."/>
            <person name="Magnuson J."/>
        </authorList>
    </citation>
    <scope>NUCLEOTIDE SEQUENCE</scope>
    <source>
        <strain evidence="2">CCAP 19/18</strain>
    </source>
</reference>
<evidence type="ECO:0000313" key="3">
    <source>
        <dbReference type="Proteomes" id="UP000815325"/>
    </source>
</evidence>
<comment type="caution">
    <text evidence="2">The sequence shown here is derived from an EMBL/GenBank/DDBJ whole genome shotgun (WGS) entry which is preliminary data.</text>
</comment>
<gene>
    <name evidence="2" type="ORF">DUNSADRAFT_14536</name>
</gene>
<protein>
    <recommendedName>
        <fullName evidence="4">Encoded protein</fullName>
    </recommendedName>
</protein>
<evidence type="ECO:0000256" key="1">
    <source>
        <dbReference type="SAM" id="MobiDB-lite"/>
    </source>
</evidence>
<keyword evidence="3" id="KW-1185">Reference proteome</keyword>